<sequence>MSWRGFYFITSITLKLIFVFDDYNAYKQLLFNLQILTVFQFMQ</sequence>
<gene>
    <name evidence="1" type="ORF">LX69_03167</name>
</gene>
<accession>A0A2W7N389</accession>
<dbReference type="EMBL" id="QKZK01000041">
    <property type="protein sequence ID" value="PZX11284.1"/>
    <property type="molecule type" value="Genomic_DNA"/>
</dbReference>
<evidence type="ECO:0000313" key="1">
    <source>
        <dbReference type="EMBL" id="PZX11284.1"/>
    </source>
</evidence>
<reference evidence="1 2" key="1">
    <citation type="submission" date="2018-06" db="EMBL/GenBank/DDBJ databases">
        <title>Genomic Encyclopedia of Archaeal and Bacterial Type Strains, Phase II (KMG-II): from individual species to whole genera.</title>
        <authorList>
            <person name="Goeker M."/>
        </authorList>
    </citation>
    <scope>NUCLEOTIDE SEQUENCE [LARGE SCALE GENOMIC DNA]</scope>
    <source>
        <strain evidence="1 2">DSM 6779</strain>
    </source>
</reference>
<organism evidence="1 2">
    <name type="scientific">Breznakibacter xylanolyticus</name>
    <dbReference type="NCBI Taxonomy" id="990"/>
    <lineage>
        <taxon>Bacteria</taxon>
        <taxon>Pseudomonadati</taxon>
        <taxon>Bacteroidota</taxon>
        <taxon>Bacteroidia</taxon>
        <taxon>Marinilabiliales</taxon>
        <taxon>Marinilabiliaceae</taxon>
        <taxon>Breznakibacter</taxon>
    </lineage>
</organism>
<comment type="caution">
    <text evidence="1">The sequence shown here is derived from an EMBL/GenBank/DDBJ whole genome shotgun (WGS) entry which is preliminary data.</text>
</comment>
<dbReference type="Proteomes" id="UP000249239">
    <property type="component" value="Unassembled WGS sequence"/>
</dbReference>
<protein>
    <submittedName>
        <fullName evidence="1">Uncharacterized protein</fullName>
    </submittedName>
</protein>
<dbReference type="AlphaFoldDB" id="A0A2W7N389"/>
<keyword evidence="2" id="KW-1185">Reference proteome</keyword>
<evidence type="ECO:0000313" key="2">
    <source>
        <dbReference type="Proteomes" id="UP000249239"/>
    </source>
</evidence>
<proteinExistence type="predicted"/>
<name>A0A2W7N389_9BACT</name>